<evidence type="ECO:0000313" key="5">
    <source>
        <dbReference type="Proteomes" id="UP000598174"/>
    </source>
</evidence>
<keyword evidence="1 2" id="KW-0238">DNA-binding</keyword>
<feature type="domain" description="HTH tetR-type" evidence="3">
    <location>
        <begin position="7"/>
        <end position="67"/>
    </location>
</feature>
<dbReference type="PROSITE" id="PS50977">
    <property type="entry name" value="HTH_TETR_2"/>
    <property type="match status" value="1"/>
</dbReference>
<gene>
    <name evidence="4" type="ORF">Afe05nite_20570</name>
</gene>
<proteinExistence type="predicted"/>
<reference evidence="4" key="1">
    <citation type="submission" date="2021-01" db="EMBL/GenBank/DDBJ databases">
        <title>Whole genome shotgun sequence of Actinoplanes ferrugineus NBRC 15555.</title>
        <authorList>
            <person name="Komaki H."/>
            <person name="Tamura T."/>
        </authorList>
    </citation>
    <scope>NUCLEOTIDE SEQUENCE</scope>
    <source>
        <strain evidence="4">NBRC 15555</strain>
    </source>
</reference>
<dbReference type="PROSITE" id="PS01081">
    <property type="entry name" value="HTH_TETR_1"/>
    <property type="match status" value="1"/>
</dbReference>
<dbReference type="InterPro" id="IPR023772">
    <property type="entry name" value="DNA-bd_HTH_TetR-type_CS"/>
</dbReference>
<comment type="caution">
    <text evidence="4">The sequence shown here is derived from an EMBL/GenBank/DDBJ whole genome shotgun (WGS) entry which is preliminary data.</text>
</comment>
<feature type="DNA-binding region" description="H-T-H motif" evidence="2">
    <location>
        <begin position="30"/>
        <end position="49"/>
    </location>
</feature>
<dbReference type="AlphaFoldDB" id="A0A919MJJ1"/>
<name>A0A919MJJ1_9ACTN</name>
<dbReference type="Gene3D" id="1.10.357.10">
    <property type="entry name" value="Tetracycline Repressor, domain 2"/>
    <property type="match status" value="1"/>
</dbReference>
<dbReference type="GO" id="GO:0003700">
    <property type="term" value="F:DNA-binding transcription factor activity"/>
    <property type="evidence" value="ECO:0007669"/>
    <property type="project" value="TreeGrafter"/>
</dbReference>
<dbReference type="SUPFAM" id="SSF46689">
    <property type="entry name" value="Homeodomain-like"/>
    <property type="match status" value="1"/>
</dbReference>
<protein>
    <submittedName>
        <fullName evidence="4">TetR family transcriptional regulator</fullName>
    </submittedName>
</protein>
<dbReference type="PANTHER" id="PTHR30055:SF146">
    <property type="entry name" value="HTH-TYPE TRANSCRIPTIONAL DUAL REGULATOR CECR"/>
    <property type="match status" value="1"/>
</dbReference>
<evidence type="ECO:0000313" key="4">
    <source>
        <dbReference type="EMBL" id="GIE10217.1"/>
    </source>
</evidence>
<dbReference type="RefSeq" id="WP_203816775.1">
    <property type="nucleotide sequence ID" value="NZ_BAAABP010000007.1"/>
</dbReference>
<evidence type="ECO:0000259" key="3">
    <source>
        <dbReference type="PROSITE" id="PS50977"/>
    </source>
</evidence>
<evidence type="ECO:0000256" key="1">
    <source>
        <dbReference type="ARBA" id="ARBA00023125"/>
    </source>
</evidence>
<organism evidence="4 5">
    <name type="scientific">Paractinoplanes ferrugineus</name>
    <dbReference type="NCBI Taxonomy" id="113564"/>
    <lineage>
        <taxon>Bacteria</taxon>
        <taxon>Bacillati</taxon>
        <taxon>Actinomycetota</taxon>
        <taxon>Actinomycetes</taxon>
        <taxon>Micromonosporales</taxon>
        <taxon>Micromonosporaceae</taxon>
        <taxon>Paractinoplanes</taxon>
    </lineage>
</organism>
<dbReference type="PRINTS" id="PR00455">
    <property type="entry name" value="HTHTETR"/>
</dbReference>
<dbReference type="InterPro" id="IPR009057">
    <property type="entry name" value="Homeodomain-like_sf"/>
</dbReference>
<evidence type="ECO:0000256" key="2">
    <source>
        <dbReference type="PROSITE-ProRule" id="PRU00335"/>
    </source>
</evidence>
<dbReference type="EMBL" id="BOMM01000014">
    <property type="protein sequence ID" value="GIE10217.1"/>
    <property type="molecule type" value="Genomic_DNA"/>
</dbReference>
<sequence>MSSQSDLTARARIRDAAIDLFADRGIARATIRDIALEAGVSSGLLRHHFGSKEGLRDACDEFSVNELAAAGARFIELPTLDRVRPEWLRMQRYLLASLADGSPTAEALFDRLVDYGEQWLRSTDLDVPDPRAWSAVMCVMKMSLFTMSAQLSRVLGTDVTEPAGWARMLAASVDIFSKPLVTPEQAEQLREAVARFRFAAEGEQS</sequence>
<dbReference type="GO" id="GO:0000976">
    <property type="term" value="F:transcription cis-regulatory region binding"/>
    <property type="evidence" value="ECO:0007669"/>
    <property type="project" value="TreeGrafter"/>
</dbReference>
<accession>A0A919MJJ1</accession>
<dbReference type="InterPro" id="IPR050109">
    <property type="entry name" value="HTH-type_TetR-like_transc_reg"/>
</dbReference>
<dbReference type="InterPro" id="IPR001647">
    <property type="entry name" value="HTH_TetR"/>
</dbReference>
<keyword evidence="5" id="KW-1185">Reference proteome</keyword>
<dbReference type="Proteomes" id="UP000598174">
    <property type="component" value="Unassembled WGS sequence"/>
</dbReference>
<dbReference type="Pfam" id="PF00440">
    <property type="entry name" value="TetR_N"/>
    <property type="match status" value="1"/>
</dbReference>
<dbReference type="PANTHER" id="PTHR30055">
    <property type="entry name" value="HTH-TYPE TRANSCRIPTIONAL REGULATOR RUTR"/>
    <property type="match status" value="1"/>
</dbReference>